<feature type="repeat" description="ANK" evidence="3">
    <location>
        <begin position="382"/>
        <end position="414"/>
    </location>
</feature>
<feature type="compositionally biased region" description="Low complexity" evidence="4">
    <location>
        <begin position="84"/>
        <end position="96"/>
    </location>
</feature>
<feature type="region of interest" description="Disordered" evidence="4">
    <location>
        <begin position="111"/>
        <end position="159"/>
    </location>
</feature>
<dbReference type="InterPro" id="IPR002110">
    <property type="entry name" value="Ankyrin_rpt"/>
</dbReference>
<dbReference type="SUPFAM" id="SSF48403">
    <property type="entry name" value="Ankyrin repeat"/>
    <property type="match status" value="1"/>
</dbReference>
<dbReference type="Pfam" id="PF13637">
    <property type="entry name" value="Ank_4"/>
    <property type="match status" value="1"/>
</dbReference>
<feature type="compositionally biased region" description="Basic residues" evidence="4">
    <location>
        <begin position="530"/>
        <end position="539"/>
    </location>
</feature>
<evidence type="ECO:0000256" key="4">
    <source>
        <dbReference type="SAM" id="MobiDB-lite"/>
    </source>
</evidence>
<evidence type="ECO:0000256" key="2">
    <source>
        <dbReference type="ARBA" id="ARBA00023043"/>
    </source>
</evidence>
<organism evidence="5 6">
    <name type="scientific">Stylophora pistillata</name>
    <name type="common">Smooth cauliflower coral</name>
    <dbReference type="NCBI Taxonomy" id="50429"/>
    <lineage>
        <taxon>Eukaryota</taxon>
        <taxon>Metazoa</taxon>
        <taxon>Cnidaria</taxon>
        <taxon>Anthozoa</taxon>
        <taxon>Hexacorallia</taxon>
        <taxon>Scleractinia</taxon>
        <taxon>Astrocoeniina</taxon>
        <taxon>Pocilloporidae</taxon>
        <taxon>Stylophora</taxon>
    </lineage>
</organism>
<dbReference type="PROSITE" id="PS50088">
    <property type="entry name" value="ANK_REPEAT"/>
    <property type="match status" value="4"/>
</dbReference>
<accession>A0A2B4SET7</accession>
<evidence type="ECO:0000256" key="3">
    <source>
        <dbReference type="PROSITE-ProRule" id="PRU00023"/>
    </source>
</evidence>
<dbReference type="Gene3D" id="1.25.40.20">
    <property type="entry name" value="Ankyrin repeat-containing domain"/>
    <property type="match status" value="1"/>
</dbReference>
<feature type="region of interest" description="Disordered" evidence="4">
    <location>
        <begin position="75"/>
        <end position="96"/>
    </location>
</feature>
<feature type="compositionally biased region" description="Low complexity" evidence="4">
    <location>
        <begin position="515"/>
        <end position="526"/>
    </location>
</feature>
<name>A0A2B4SET7_STYPI</name>
<dbReference type="OrthoDB" id="5969175at2759"/>
<feature type="repeat" description="ANK" evidence="3">
    <location>
        <begin position="349"/>
        <end position="381"/>
    </location>
</feature>
<dbReference type="EMBL" id="LSMT01000084">
    <property type="protein sequence ID" value="PFX28371.1"/>
    <property type="molecule type" value="Genomic_DNA"/>
</dbReference>
<evidence type="ECO:0000313" key="5">
    <source>
        <dbReference type="EMBL" id="PFX28371.1"/>
    </source>
</evidence>
<reference evidence="6" key="1">
    <citation type="journal article" date="2017" name="bioRxiv">
        <title>Comparative analysis of the genomes of Stylophora pistillata and Acropora digitifera provides evidence for extensive differences between species of corals.</title>
        <authorList>
            <person name="Voolstra C.R."/>
            <person name="Li Y."/>
            <person name="Liew Y.J."/>
            <person name="Baumgarten S."/>
            <person name="Zoccola D."/>
            <person name="Flot J.-F."/>
            <person name="Tambutte S."/>
            <person name="Allemand D."/>
            <person name="Aranda M."/>
        </authorList>
    </citation>
    <scope>NUCLEOTIDE SEQUENCE [LARGE SCALE GENOMIC DNA]</scope>
</reference>
<protein>
    <submittedName>
        <fullName evidence="5">Cortactin-binding protein 2</fullName>
    </submittedName>
</protein>
<gene>
    <name evidence="5" type="primary">CTTNBP2</name>
    <name evidence="5" type="ORF">AWC38_SpisGene6896</name>
</gene>
<dbReference type="Pfam" id="PF12796">
    <property type="entry name" value="Ank_2"/>
    <property type="match status" value="1"/>
</dbReference>
<comment type="caution">
    <text evidence="5">The sequence shown here is derived from an EMBL/GenBank/DDBJ whole genome shotgun (WGS) entry which is preliminary data.</text>
</comment>
<evidence type="ECO:0000313" key="6">
    <source>
        <dbReference type="Proteomes" id="UP000225706"/>
    </source>
</evidence>
<proteinExistence type="predicted"/>
<dbReference type="Proteomes" id="UP000225706">
    <property type="component" value="Unassembled WGS sequence"/>
</dbReference>
<dbReference type="PANTHER" id="PTHR24198">
    <property type="entry name" value="ANKYRIN REPEAT AND PROTEIN KINASE DOMAIN-CONTAINING PROTEIN"/>
    <property type="match status" value="1"/>
</dbReference>
<sequence>MKPDFVDDNKVPELSKTTQPLSYTALHGRVLKTSTSNDLRGQTLFAQTLPKNGRVPSPLRKFSETFKRKGFAKSSVTAMKSRNGSISSDSGEGSLSDFQAATNEQEKFSFKSLGRYLPNQDKRENGQETPIKKGSKKAQNLTFRKPRRCSSPATPPTRQNFEYGFQAGSATPALKSNLKGRLNRQRGSSLPDTLDGGANSITTNNIRDSGTFSIGCLEEDDEECQYGNDVRKCFDLTRPLSKHAKSSVLLISNQNNHEFEYIELNKRLDKETLQASAAILDEEGMTILHRAVQNGFANLAKFLVNSGVSTEIVDLQGRTALCLAFEIGNYDCAELLLRLGANINFAMKGGKTILHQMAQEGDYKAVQLLVKNGADLNMEDDKGWPALHYALKRKDLKCAALLMTSGANIHRYTEKRIQEFSMSMEIVNIGRVRMDSTRTVDEDLSPDLEHQGVLTEEIRQKRHDRWISNIRRDAVKNGDVKYPHVCSIHLLEGKLTDLYDGTHPNWAPRKNIGHSLSSVTKPSSKSALARQKRIKERQSKKRKCVQELFKEMDCESEMNIIGEGDSEMGNIDVEASAMEETRLLAYTSIAFQTDLSMQDIEELENLQQSQEDGNSVLSKSWFEADEERVKFYTSLTAMSAMMAVFDLISPALPE</sequence>
<dbReference type="PROSITE" id="PS50297">
    <property type="entry name" value="ANK_REP_REGION"/>
    <property type="match status" value="4"/>
</dbReference>
<dbReference type="PANTHER" id="PTHR24198:SF165">
    <property type="entry name" value="ANKYRIN REPEAT-CONTAINING PROTEIN-RELATED"/>
    <property type="match status" value="1"/>
</dbReference>
<dbReference type="SMART" id="SM00248">
    <property type="entry name" value="ANK"/>
    <property type="match status" value="4"/>
</dbReference>
<evidence type="ECO:0000256" key="1">
    <source>
        <dbReference type="ARBA" id="ARBA00022737"/>
    </source>
</evidence>
<keyword evidence="2 3" id="KW-0040">ANK repeat</keyword>
<dbReference type="InterPro" id="IPR036770">
    <property type="entry name" value="Ankyrin_rpt-contain_sf"/>
</dbReference>
<keyword evidence="1" id="KW-0677">Repeat</keyword>
<feature type="repeat" description="ANK" evidence="3">
    <location>
        <begin position="316"/>
        <end position="348"/>
    </location>
</feature>
<dbReference type="AlphaFoldDB" id="A0A2B4SET7"/>
<feature type="region of interest" description="Disordered" evidence="4">
    <location>
        <begin position="512"/>
        <end position="539"/>
    </location>
</feature>
<keyword evidence="6" id="KW-1185">Reference proteome</keyword>
<feature type="repeat" description="ANK" evidence="3">
    <location>
        <begin position="283"/>
        <end position="315"/>
    </location>
</feature>